<evidence type="ECO:0000256" key="1">
    <source>
        <dbReference type="SAM" id="MobiDB-lite"/>
    </source>
</evidence>
<keyword evidence="3" id="KW-1185">Reference proteome</keyword>
<name>A0ABY0HFC6_9PEZI</name>
<feature type="region of interest" description="Disordered" evidence="1">
    <location>
        <begin position="1"/>
        <end position="82"/>
    </location>
</feature>
<sequence length="82" mass="9235">MPSPSDNPHHQTAGASSSKDNAPSYALQEYLRADPTVTERCSRAAPSTKKGKSKAERKHDHNDRAEQELRKFDDTWRDAARK</sequence>
<proteinExistence type="predicted"/>
<comment type="caution">
    <text evidence="2">The sequence shown here is derived from an EMBL/GenBank/DDBJ whole genome shotgun (WGS) entry which is preliminary data.</text>
</comment>
<feature type="compositionally biased region" description="Basic and acidic residues" evidence="1">
    <location>
        <begin position="53"/>
        <end position="82"/>
    </location>
</feature>
<reference evidence="2 3" key="1">
    <citation type="submission" date="2018-06" db="EMBL/GenBank/DDBJ databases">
        <title>Complete Genomes of Monosporascus.</title>
        <authorList>
            <person name="Robinson A.J."/>
            <person name="Natvig D.O."/>
        </authorList>
    </citation>
    <scope>NUCLEOTIDE SEQUENCE [LARGE SCALE GENOMIC DNA]</scope>
    <source>
        <strain evidence="2 3">CBS 609.92</strain>
    </source>
</reference>
<evidence type="ECO:0000313" key="3">
    <source>
        <dbReference type="Proteomes" id="UP000294003"/>
    </source>
</evidence>
<accession>A0ABY0HFC6</accession>
<gene>
    <name evidence="2" type="ORF">DL762_002727</name>
</gene>
<evidence type="ECO:0000313" key="2">
    <source>
        <dbReference type="EMBL" id="RYO90397.1"/>
    </source>
</evidence>
<dbReference type="EMBL" id="QJNS01000057">
    <property type="protein sequence ID" value="RYO90397.1"/>
    <property type="molecule type" value="Genomic_DNA"/>
</dbReference>
<dbReference type="Proteomes" id="UP000294003">
    <property type="component" value="Unassembled WGS sequence"/>
</dbReference>
<organism evidence="2 3">
    <name type="scientific">Monosporascus cannonballus</name>
    <dbReference type="NCBI Taxonomy" id="155416"/>
    <lineage>
        <taxon>Eukaryota</taxon>
        <taxon>Fungi</taxon>
        <taxon>Dikarya</taxon>
        <taxon>Ascomycota</taxon>
        <taxon>Pezizomycotina</taxon>
        <taxon>Sordariomycetes</taxon>
        <taxon>Xylariomycetidae</taxon>
        <taxon>Xylariales</taxon>
        <taxon>Xylariales incertae sedis</taxon>
        <taxon>Monosporascus</taxon>
    </lineage>
</organism>
<protein>
    <submittedName>
        <fullName evidence="2">Uncharacterized protein</fullName>
    </submittedName>
</protein>